<name>A0A6B4PSU8_CLOBO</name>
<organism evidence="2 5">
    <name type="scientific">Clostridium botulinum</name>
    <dbReference type="NCBI Taxonomy" id="1491"/>
    <lineage>
        <taxon>Bacteria</taxon>
        <taxon>Bacillati</taxon>
        <taxon>Bacillota</taxon>
        <taxon>Clostridia</taxon>
        <taxon>Eubacteriales</taxon>
        <taxon>Clostridiaceae</taxon>
        <taxon>Clostridium</taxon>
    </lineage>
</organism>
<dbReference type="RefSeq" id="WP_061298002.1">
    <property type="nucleotide sequence ID" value="NZ_LFPA01000137.1"/>
</dbReference>
<evidence type="ECO:0000259" key="1">
    <source>
        <dbReference type="Pfam" id="PF09681"/>
    </source>
</evidence>
<dbReference type="EMBL" id="SWVK01000011">
    <property type="protein sequence ID" value="NFN35352.1"/>
    <property type="molecule type" value="Genomic_DNA"/>
</dbReference>
<reference evidence="4 5" key="1">
    <citation type="submission" date="2019-04" db="EMBL/GenBank/DDBJ databases">
        <title>Genome sequencing of Clostridium botulinum Groups I-IV and Clostridium butyricum.</title>
        <authorList>
            <person name="Brunt J."/>
            <person name="Van Vliet A.H.M."/>
            <person name="Stringer S.C."/>
            <person name="Carter A.T."/>
            <person name="Peck M.W."/>
        </authorList>
    </citation>
    <scope>NUCLEOTIDE SEQUENCE [LARGE SCALE GENOMIC DNA]</scope>
    <source>
        <strain evidence="2 5">1605</strain>
        <strain evidence="3 4">CB-K-33E</strain>
    </source>
</reference>
<proteinExistence type="predicted"/>
<accession>A0A6B4PSU8</accession>
<evidence type="ECO:0000313" key="4">
    <source>
        <dbReference type="Proteomes" id="UP000473681"/>
    </source>
</evidence>
<dbReference type="Proteomes" id="UP000473681">
    <property type="component" value="Unassembled WGS sequence"/>
</dbReference>
<gene>
    <name evidence="2" type="ORF">FC774_12855</name>
    <name evidence="3" type="ORF">FDB51_09450</name>
</gene>
<dbReference type="InterPro" id="IPR010056">
    <property type="entry name" value="Phage_rep_org__N"/>
</dbReference>
<dbReference type="Pfam" id="PF09681">
    <property type="entry name" value="Phage_rep_org_N"/>
    <property type="match status" value="1"/>
</dbReference>
<evidence type="ECO:0000313" key="5">
    <source>
        <dbReference type="Proteomes" id="UP000476820"/>
    </source>
</evidence>
<sequence>MSERKIVKLRVDMYSDTKFKIIDTMEERDLIHYIWTRLLTLAGKVNLEGELYLSKSIPYTIETLALEFNRSAKKVEIALKAFIDLEMIKLGENNVYKVRNFAKHQNVKSKKKDIDKDKLETVDNIKIVVDKSSDIDGIVNKEVIENTHDIGNVIDLDKRLGSQDNVNNKELVVKDDRKKSTSNIYNKSEEAIHLNKIALHKSNDVNTTEVLKSKVRIENEVSTKDKVDLDIKKDIDVTELSERNYESTLNNNLLKSYLSKKDKVNLEKEFMVSKDENKKKKSNTKIKKKKNDNCSIISIWDDEVEDVDICEFTDKPPEGKLIRTFKL</sequence>
<protein>
    <recommendedName>
        <fullName evidence="1">Phage replisome organiser N-terminal domain-containing protein</fullName>
    </recommendedName>
</protein>
<comment type="caution">
    <text evidence="2">The sequence shown here is derived from an EMBL/GenBank/DDBJ whole genome shotgun (WGS) entry which is preliminary data.</text>
</comment>
<dbReference type="NCBIfam" id="TIGR01714">
    <property type="entry name" value="phage_rep_org_N"/>
    <property type="match status" value="1"/>
</dbReference>
<dbReference type="AlphaFoldDB" id="A0A6B4PSU8"/>
<dbReference type="EMBL" id="SWOV01000038">
    <property type="protein sequence ID" value="NFF88747.1"/>
    <property type="molecule type" value="Genomic_DNA"/>
</dbReference>
<evidence type="ECO:0000313" key="2">
    <source>
        <dbReference type="EMBL" id="NFF88747.1"/>
    </source>
</evidence>
<feature type="domain" description="Phage replisome organiser N-terminal" evidence="1">
    <location>
        <begin position="7"/>
        <end position="118"/>
    </location>
</feature>
<evidence type="ECO:0000313" key="3">
    <source>
        <dbReference type="EMBL" id="NFN35352.1"/>
    </source>
</evidence>
<dbReference type="Proteomes" id="UP000476820">
    <property type="component" value="Unassembled WGS sequence"/>
</dbReference>